<dbReference type="PANTHER" id="PTHR43194">
    <property type="entry name" value="HYDROLASE ALPHA/BETA FOLD FAMILY"/>
    <property type="match status" value="1"/>
</dbReference>
<evidence type="ECO:0000313" key="3">
    <source>
        <dbReference type="EMBL" id="GHJ26713.1"/>
    </source>
</evidence>
<sequence length="551" mass="59238">MGKISDSKLAASCSGCFSWGQLPGRFCRGCYTYGQLHEAGRCVGCRREVPVDGKHGYCRLCRAQATWAIKASGKASVIEPYLRQVTCQQLFFANLQRPRNGGPRVGKAGRRVLKPPPLPEPHRVITTSTQLTLFTVTRDFRRFDRQLHADLTNPWLIRAQQAARALGEARGWSRWITGDVNRALVIVLSGYREGEGLTPPFSVASATPLIGMVAGCPPSDEGRRILFVRTHRSTSFQGSVMTRPRLPCRRIRGAMSGIVLLAVTAGVVTACSDEESSAHTSAFPASASATPGTHGTAGVAKLHMIENEGHRLAFHVTGGSGPVIVLDAGGGEDSSYWKDVVRKLHTATGAEIITYDRAGLGQSEAVAGPWQVESAVSDLTTGLRKLGVTRDVILVSHSQAGEIATYLTKQNPGLVSGSVLVDASLPPLYTDEEIARIVAANQPAVDAAKKEPSKPQNKQLISTAESYAPMHKAYHRVSWPDTVPATVIVSEKTPFDGSPEDAQRWRDAAATFARQGPNRALVTATGSSHDVPKDRPALVLKEIEKMATTQG</sequence>
<dbReference type="Proteomes" id="UP001054854">
    <property type="component" value="Unassembled WGS sequence"/>
</dbReference>
<dbReference type="InterPro" id="IPR050228">
    <property type="entry name" value="Carboxylesterase_BioH"/>
</dbReference>
<name>A0ABQ3TTW2_STRHY</name>
<evidence type="ECO:0000256" key="1">
    <source>
        <dbReference type="SAM" id="MobiDB-lite"/>
    </source>
</evidence>
<gene>
    <name evidence="3" type="ORF">TPA0910_11460</name>
</gene>
<protein>
    <recommendedName>
        <fullName evidence="2">AB hydrolase-1 domain-containing protein</fullName>
    </recommendedName>
</protein>
<dbReference type="InterPro" id="IPR029058">
    <property type="entry name" value="AB_hydrolase_fold"/>
</dbReference>
<accession>A0ABQ3TTW2</accession>
<keyword evidence="4" id="KW-1185">Reference proteome</keyword>
<dbReference type="Gene3D" id="3.40.50.1820">
    <property type="entry name" value="alpha/beta hydrolase"/>
    <property type="match status" value="1"/>
</dbReference>
<dbReference type="RefSeq" id="WP_236256123.1">
    <property type="nucleotide sequence ID" value="NZ_BNEK01000002.1"/>
</dbReference>
<comment type="caution">
    <text evidence="3">The sequence shown here is derived from an EMBL/GenBank/DDBJ whole genome shotgun (WGS) entry which is preliminary data.</text>
</comment>
<dbReference type="PANTHER" id="PTHR43194:SF2">
    <property type="entry name" value="PEROXISOMAL MEMBRANE PROTEIN LPX1"/>
    <property type="match status" value="1"/>
</dbReference>
<dbReference type="SUPFAM" id="SSF53474">
    <property type="entry name" value="alpha/beta-Hydrolases"/>
    <property type="match status" value="1"/>
</dbReference>
<evidence type="ECO:0000259" key="2">
    <source>
        <dbReference type="Pfam" id="PF12697"/>
    </source>
</evidence>
<feature type="region of interest" description="Disordered" evidence="1">
    <location>
        <begin position="101"/>
        <end position="120"/>
    </location>
</feature>
<feature type="domain" description="AB hydrolase-1" evidence="2">
    <location>
        <begin position="324"/>
        <end position="540"/>
    </location>
</feature>
<reference evidence="3" key="1">
    <citation type="submission" date="2024-05" db="EMBL/GenBank/DDBJ databases">
        <title>Whole genome shotgun sequence of Streptomyces hygroscopicus NBRC 113678.</title>
        <authorList>
            <person name="Komaki H."/>
            <person name="Tamura T."/>
        </authorList>
    </citation>
    <scope>NUCLEOTIDE SEQUENCE</scope>
    <source>
        <strain evidence="3">N11-34</strain>
    </source>
</reference>
<proteinExistence type="predicted"/>
<organism evidence="3 4">
    <name type="scientific">Streptomyces hygroscopicus</name>
    <dbReference type="NCBI Taxonomy" id="1912"/>
    <lineage>
        <taxon>Bacteria</taxon>
        <taxon>Bacillati</taxon>
        <taxon>Actinomycetota</taxon>
        <taxon>Actinomycetes</taxon>
        <taxon>Kitasatosporales</taxon>
        <taxon>Streptomycetaceae</taxon>
        <taxon>Streptomyces</taxon>
        <taxon>Streptomyces violaceusniger group</taxon>
    </lineage>
</organism>
<dbReference type="InterPro" id="IPR000073">
    <property type="entry name" value="AB_hydrolase_1"/>
</dbReference>
<dbReference type="Pfam" id="PF12697">
    <property type="entry name" value="Abhydrolase_6"/>
    <property type="match status" value="1"/>
</dbReference>
<dbReference type="EMBL" id="BNEK01000002">
    <property type="protein sequence ID" value="GHJ26713.1"/>
    <property type="molecule type" value="Genomic_DNA"/>
</dbReference>
<evidence type="ECO:0000313" key="4">
    <source>
        <dbReference type="Proteomes" id="UP001054854"/>
    </source>
</evidence>